<name>Q8GZ93_ARATH</name>
<dbReference type="GO" id="GO:0007623">
    <property type="term" value="P:circadian rhythm"/>
    <property type="evidence" value="ECO:0007669"/>
    <property type="project" value="InterPro"/>
</dbReference>
<feature type="compositionally biased region" description="Basic and acidic residues" evidence="1">
    <location>
        <begin position="35"/>
        <end position="47"/>
    </location>
</feature>
<dbReference type="AlphaFoldDB" id="Q8GZ93"/>
<dbReference type="ExpressionAtlas" id="Q8GZ93">
    <property type="expression patterns" value="baseline and differential"/>
</dbReference>
<feature type="compositionally biased region" description="Basic and acidic residues" evidence="1">
    <location>
        <begin position="115"/>
        <end position="124"/>
    </location>
</feature>
<dbReference type="InterPro" id="IPR039928">
    <property type="entry name" value="LNK"/>
</dbReference>
<reference evidence="2" key="1">
    <citation type="submission" date="2002-11" db="EMBL/GenBank/DDBJ databases">
        <title>Arabidopsis thaliana full-length cDNA.</title>
        <authorList>
            <person name="Seki M."/>
            <person name="Iida K."/>
            <person name="Satou M."/>
            <person name="Sakurai T."/>
            <person name="Akiyama K."/>
            <person name="Ishida J."/>
            <person name="Nakajima M."/>
            <person name="Enju A."/>
            <person name="Kamiya A."/>
            <person name="Narusaka M."/>
            <person name="Carninci P."/>
            <person name="Kawai J."/>
            <person name="Hayashizaki Y."/>
            <person name="Shinozaki K."/>
        </authorList>
    </citation>
    <scope>NUCLEOTIDE SEQUENCE</scope>
</reference>
<gene>
    <name evidence="2" type="ordered locus">At3g54500/T14E10_70</name>
</gene>
<dbReference type="TAIR" id="AT3G54500"/>
<feature type="region of interest" description="Disordered" evidence="1">
    <location>
        <begin position="35"/>
        <end position="77"/>
    </location>
</feature>
<evidence type="ECO:0000256" key="1">
    <source>
        <dbReference type="SAM" id="MobiDB-lite"/>
    </source>
</evidence>
<evidence type="ECO:0000313" key="2">
    <source>
        <dbReference type="EMBL" id="BAC41810.1"/>
    </source>
</evidence>
<dbReference type="GO" id="GO:0006355">
    <property type="term" value="P:regulation of DNA-templated transcription"/>
    <property type="evidence" value="ECO:0007669"/>
    <property type="project" value="InterPro"/>
</dbReference>
<protein>
    <submittedName>
        <fullName evidence="2">Uncharacterized protein At3g54500/T14E10_70</fullName>
    </submittedName>
</protein>
<dbReference type="PANTHER" id="PTHR33334">
    <property type="entry name" value="PROTEIN LNK1"/>
    <property type="match status" value="1"/>
</dbReference>
<organism evidence="2">
    <name type="scientific">Arabidopsis thaliana</name>
    <name type="common">Mouse-ear cress</name>
    <dbReference type="NCBI Taxonomy" id="3702"/>
    <lineage>
        <taxon>Eukaryota</taxon>
        <taxon>Viridiplantae</taxon>
        <taxon>Streptophyta</taxon>
        <taxon>Embryophyta</taxon>
        <taxon>Tracheophyta</taxon>
        <taxon>Spermatophyta</taxon>
        <taxon>Magnoliopsida</taxon>
        <taxon>eudicotyledons</taxon>
        <taxon>Gunneridae</taxon>
        <taxon>Pentapetalae</taxon>
        <taxon>rosids</taxon>
        <taxon>malvids</taxon>
        <taxon>Brassicales</taxon>
        <taxon>Brassicaceae</taxon>
        <taxon>Camelineae</taxon>
        <taxon>Arabidopsis</taxon>
    </lineage>
</organism>
<accession>Q8GZ93</accession>
<dbReference type="PANTHER" id="PTHR33334:SF5">
    <property type="entry name" value="PROTEIN LNK2"/>
    <property type="match status" value="1"/>
</dbReference>
<feature type="region of interest" description="Disordered" evidence="1">
    <location>
        <begin position="115"/>
        <end position="143"/>
    </location>
</feature>
<feature type="compositionally biased region" description="Basic and acidic residues" evidence="1">
    <location>
        <begin position="133"/>
        <end position="142"/>
    </location>
</feature>
<proteinExistence type="evidence at transcript level"/>
<dbReference type="EMBL" id="AK117132">
    <property type="protein sequence ID" value="BAC41810.1"/>
    <property type="molecule type" value="mRNA"/>
</dbReference>
<sequence>MFDWEEEELTNMIWGDDAETGDHIVPFKVRSEQLNKKEQIEESKTAEQKITGTKIDLHDKNLGSSSSHNVDEGLPQPDFCMSSWPDTSLTNATKVDQDLSATELSKCLAEPVRYDSTRGEKTSELGKGPDIFHSSDESKEQGDFDDYSWANIGSFDDLDRMFSNDVPIFGDGSLSGGDELWSSSKDVSNSPKSLSSMLDSQDLGLDIRTEFEQQENQQFPLTGKANGLSSQSVPSVRVTLKADQYREHKGQPSVEDQVLCVADCWLLLTRL</sequence>